<gene>
    <name evidence="3" type="ORF">AL548_022170</name>
    <name evidence="2" type="ORF">I7730_05150</name>
</gene>
<evidence type="ECO:0000313" key="4">
    <source>
        <dbReference type="Proteomes" id="UP000054370"/>
    </source>
</evidence>
<reference evidence="3 4" key="1">
    <citation type="submission" date="2017-12" db="EMBL/GenBank/DDBJ databases">
        <title>FDA dAtabase for Regulatory Grade micrObial Sequences (FDA-ARGOS): Supporting development and validation of Infectious Disease Dx tests.</title>
        <authorList>
            <person name="Hoffmann M."/>
            <person name="Allard M."/>
            <person name="Evans P."/>
            <person name="Brown E."/>
            <person name="Tallon L.J."/>
            <person name="Sadzewicz L."/>
            <person name="Sengamalay N."/>
            <person name="Ott S."/>
            <person name="Godinez A."/>
            <person name="Nagaraj S."/>
            <person name="Vavikolanu K."/>
            <person name="Aluvathingal J."/>
            <person name="Nadendla S."/>
            <person name="Hobson J."/>
            <person name="Sichtig H."/>
        </authorList>
    </citation>
    <scope>NUCLEOTIDE SEQUENCE [LARGE SCALE GENOMIC DNA]</scope>
    <source>
        <strain evidence="4">ATCC 29307</strain>
        <strain evidence="3">FDAARGOS_118</strain>
    </source>
</reference>
<dbReference type="GeneID" id="93894858"/>
<dbReference type="EMBL" id="LOSH02000004">
    <property type="protein sequence ID" value="PNM68748.1"/>
    <property type="molecule type" value="Genomic_DNA"/>
</dbReference>
<dbReference type="PIRSF" id="PIRSF028680">
    <property type="entry name" value="UCP028680"/>
    <property type="match status" value="1"/>
</dbReference>
<keyword evidence="1" id="KW-0732">Signal</keyword>
<name>A0A087INF6_VIBVL</name>
<comment type="caution">
    <text evidence="2">The sequence shown here is derived from an EMBL/GenBank/DDBJ whole genome shotgun (WGS) entry which is preliminary data.</text>
</comment>
<reference evidence="2" key="2">
    <citation type="journal article" date="2018" name="Genome Biol.">
        <title>SKESA: strategic k-mer extension for scrupulous assemblies.</title>
        <authorList>
            <person name="Souvorov A."/>
            <person name="Agarwala R."/>
            <person name="Lipman D.J."/>
        </authorList>
    </citation>
    <scope>NUCLEOTIDE SEQUENCE</scope>
    <source>
        <strain evidence="2">BCW_3452</strain>
    </source>
</reference>
<dbReference type="AlphaFoldDB" id="A0A087INF6"/>
<dbReference type="RefSeq" id="WP_017421326.1">
    <property type="nucleotide sequence ID" value="NZ_CP014636.1"/>
</dbReference>
<evidence type="ECO:0000256" key="1">
    <source>
        <dbReference type="SAM" id="SignalP"/>
    </source>
</evidence>
<reference evidence="2" key="3">
    <citation type="submission" date="2019-01" db="EMBL/GenBank/DDBJ databases">
        <authorList>
            <consortium name="NCBI Pathogen Detection Project"/>
        </authorList>
    </citation>
    <scope>NUCLEOTIDE SEQUENCE</scope>
    <source>
        <strain evidence="2">BCW_3452</strain>
    </source>
</reference>
<organism evidence="2">
    <name type="scientific">Vibrio vulnificus</name>
    <dbReference type="NCBI Taxonomy" id="672"/>
    <lineage>
        <taxon>Bacteria</taxon>
        <taxon>Pseudomonadati</taxon>
        <taxon>Pseudomonadota</taxon>
        <taxon>Gammaproteobacteria</taxon>
        <taxon>Vibrionales</taxon>
        <taxon>Vibrionaceae</taxon>
        <taxon>Vibrio</taxon>
    </lineage>
</organism>
<dbReference type="EMBL" id="DACRBY010000004">
    <property type="protein sequence ID" value="HAS8539170.1"/>
    <property type="molecule type" value="Genomic_DNA"/>
</dbReference>
<dbReference type="OrthoDB" id="5902984at2"/>
<feature type="chain" id="PRO_5014503689" evidence="1">
    <location>
        <begin position="19"/>
        <end position="154"/>
    </location>
</feature>
<evidence type="ECO:0000313" key="3">
    <source>
        <dbReference type="EMBL" id="PNM68748.1"/>
    </source>
</evidence>
<feature type="signal peptide" evidence="1">
    <location>
        <begin position="1"/>
        <end position="18"/>
    </location>
</feature>
<dbReference type="Proteomes" id="UP000054370">
    <property type="component" value="Unassembled WGS sequence"/>
</dbReference>
<accession>A0A087INF6</accession>
<dbReference type="InterPro" id="IPR016895">
    <property type="entry name" value="UCP028680"/>
</dbReference>
<protein>
    <submittedName>
        <fullName evidence="2">Ribonuclease regulator</fullName>
    </submittedName>
</protein>
<evidence type="ECO:0000313" key="2">
    <source>
        <dbReference type="EMBL" id="HAS8539170.1"/>
    </source>
</evidence>
<keyword evidence="4" id="KW-1185">Reference proteome</keyword>
<proteinExistence type="predicted"/>
<sequence length="154" mass="17405">MKNWPILLLFFVFSHAYANNLPTLNPTKTSPHKLFLTSESQTEESFDVWNIDGGYAYQLFDSVDLYVGARVNNSQTANQSGFLSGVSYQISDRVVVKSTIRSFKVQEESGTEHNGNFAAEVTSRVKISEQLDLHATLDLQEWQQGIEFGLGFRF</sequence>
<dbReference type="Proteomes" id="UP000863257">
    <property type="component" value="Unassembled WGS sequence"/>
</dbReference>